<dbReference type="eggNOG" id="ENOG502ZASA">
    <property type="taxonomic scope" value="Bacteria"/>
</dbReference>
<evidence type="ECO:0000259" key="3">
    <source>
        <dbReference type="Pfam" id="PF20539"/>
    </source>
</evidence>
<feature type="transmembrane region" description="Helical" evidence="2">
    <location>
        <begin position="681"/>
        <end position="699"/>
    </location>
</feature>
<gene>
    <name evidence="4" type="ordered locus">CLOAM0028</name>
</gene>
<evidence type="ECO:0000313" key="5">
    <source>
        <dbReference type="Proteomes" id="UP000002019"/>
    </source>
</evidence>
<feature type="coiled-coil region" evidence="1">
    <location>
        <begin position="561"/>
        <end position="588"/>
    </location>
</feature>
<dbReference type="Proteomes" id="UP000002019">
    <property type="component" value="Chromosome"/>
</dbReference>
<accession>B0VIF7</accession>
<dbReference type="STRING" id="459349.CLOAM0028"/>
<reference evidence="4 5" key="1">
    <citation type="journal article" date="2008" name="J. Bacteriol.">
        <title>'Candidatus Cloacamonas acidaminovorans': genome sequence reconstruction provides a first glimpse of a new bacterial division.</title>
        <authorList>
            <person name="Pelletier E."/>
            <person name="Kreimeyer A."/>
            <person name="Bocs S."/>
            <person name="Rouy Z."/>
            <person name="Gyapay G."/>
            <person name="Chouari R."/>
            <person name="Riviere D."/>
            <person name="Ganesan A."/>
            <person name="Daegelen P."/>
            <person name="Sghir A."/>
            <person name="Cohen G.N."/>
            <person name="Medigue C."/>
            <person name="Weissenbach J."/>
            <person name="Le Paslier D."/>
        </authorList>
    </citation>
    <scope>NUCLEOTIDE SEQUENCE [LARGE SCALE GENOMIC DNA]</scope>
    <source>
        <strain evidence="5">Evry</strain>
    </source>
</reference>
<keyword evidence="2" id="KW-1133">Transmembrane helix</keyword>
<feature type="transmembrane region" description="Helical" evidence="2">
    <location>
        <begin position="902"/>
        <end position="926"/>
    </location>
</feature>
<proteinExistence type="predicted"/>
<keyword evidence="1" id="KW-0175">Coiled coil</keyword>
<keyword evidence="5" id="KW-1185">Reference proteome</keyword>
<dbReference type="OrthoDB" id="156358at2"/>
<feature type="domain" description="DUF6754" evidence="3">
    <location>
        <begin position="672"/>
        <end position="922"/>
    </location>
</feature>
<evidence type="ECO:0000256" key="1">
    <source>
        <dbReference type="SAM" id="Coils"/>
    </source>
</evidence>
<protein>
    <recommendedName>
        <fullName evidence="3">DUF6754 domain-containing protein</fullName>
    </recommendedName>
</protein>
<name>B0VIF7_CLOAI</name>
<dbReference type="Pfam" id="PF20539">
    <property type="entry name" value="DUF6754"/>
    <property type="match status" value="1"/>
</dbReference>
<dbReference type="RefSeq" id="WP_015423807.1">
    <property type="nucleotide sequence ID" value="NC_020449.1"/>
</dbReference>
<dbReference type="AlphaFoldDB" id="B0VIF7"/>
<dbReference type="EMBL" id="CU466930">
    <property type="protein sequence ID" value="CAO79946.1"/>
    <property type="molecule type" value="Genomic_DNA"/>
</dbReference>
<evidence type="ECO:0000256" key="2">
    <source>
        <dbReference type="SAM" id="Phobius"/>
    </source>
</evidence>
<sequence length="929" mass="105171">MKKYLIVIGIILLIGISLLSTDDAKPASLKGKITEFSASDMPFDDGSGIVLKWKPLDKSYRIIKYNIYRGVRPDSLFFISSIEVDPKLGVLAPELYFYDKGEEPFIEFETAPQKLKKEKQQSHNSPLFKKFPRQPELLATMLTRYNIIGAINNSKLYHSSKPVTKDEDIMAGLKLNRFETILGFPKAGQEYYYTVLGVNERGKYLPYADIQKVIPEDNPPEPSANFSSTYIQDTGVFNFEWLPPSSSEDIAMWEGWLIPLAQKPNNGELLSENWQNSAIPLFQIPNYSGAVNTCYSVDTKEEGIDLPANLADYYPVLSYSDYMGQSAVVSAKNFRILNSSQLLKMPQIEVKDKPNDKGDYLSVSMGKPLVFVSQALYLNKAKTTLRINYEVSNNEYYKIKELKFTVLDSLNKEIGKVSEHYLDKKVQFKLPKQYTAIKNMKIRIAVHTNGNGSFEDYTEQHIVYDQKNKIFRGENIYYQNEPVNKLYYEILTRNGFDPDFLFGERTNGLTRAYDHSIPYESIVYKSILDYDNKGKRLILDPQITIAVDQVNGYTFAVPLFRNKFEQDLKKQKEELDNLLAEKNKYPANAIPDSLLAAIQEAEGNYNFITKHPAYLQAQKTKTNKEWLKTLLATHNKNMRSYSYKVIKTDGKANFATTAIYADAKGNTAFYPRSDWFDTTKYITLAASILLCLFLIYAIIQSRKGNAYIRPIAGLESIEEAVGRATEMGRPIMFVPGWGTLGDPDTVASMLILGQVAKKAAEFDVRLISPHCDYMVLPLAQEIIQNAYNEVGRPDAFNSNDIFFISYDQFPYCAGINGITVRERVATIFYMGYFNAEALLLTETGNQTGAFQIAGTDAITQVPFFITTCSYTLIGEEFYAASAYISRNPDLVSMLKASDYFKATIIIVLLIGTLLATLNFTGFINAFPIE</sequence>
<dbReference type="KEGG" id="caci:CLOAM0028"/>
<keyword evidence="2" id="KW-0812">Transmembrane</keyword>
<organism evidence="4 5">
    <name type="scientific">Cloacimonas acidaminovorans (strain Evry)</name>
    <dbReference type="NCBI Taxonomy" id="459349"/>
    <lineage>
        <taxon>Bacteria</taxon>
        <taxon>Pseudomonadati</taxon>
        <taxon>Candidatus Cloacimonadota</taxon>
        <taxon>Candidatus Cloacimonadia</taxon>
        <taxon>Candidatus Cloacimonadales</taxon>
        <taxon>Candidatus Cloacimonadaceae</taxon>
        <taxon>Candidatus Cloacimonas</taxon>
    </lineage>
</organism>
<keyword evidence="2" id="KW-0472">Membrane</keyword>
<dbReference type="HOGENOM" id="CLU_314673_0_0_0"/>
<dbReference type="InterPro" id="IPR046642">
    <property type="entry name" value="DUF6754"/>
</dbReference>
<evidence type="ECO:0000313" key="4">
    <source>
        <dbReference type="EMBL" id="CAO79946.1"/>
    </source>
</evidence>